<keyword evidence="3" id="KW-0547">Nucleotide-binding</keyword>
<dbReference type="Gene3D" id="1.10.8.430">
    <property type="entry name" value="Helical domain of apoptotic protease-activating factors"/>
    <property type="match status" value="1"/>
</dbReference>
<dbReference type="Pfam" id="PF00931">
    <property type="entry name" value="NB-ARC"/>
    <property type="match status" value="2"/>
</dbReference>
<organism evidence="7 8">
    <name type="scientific">Hevea brasiliensis</name>
    <name type="common">Para rubber tree</name>
    <name type="synonym">Siphonia brasiliensis</name>
    <dbReference type="NCBI Taxonomy" id="3981"/>
    <lineage>
        <taxon>Eukaryota</taxon>
        <taxon>Viridiplantae</taxon>
        <taxon>Streptophyta</taxon>
        <taxon>Embryophyta</taxon>
        <taxon>Tracheophyta</taxon>
        <taxon>Spermatophyta</taxon>
        <taxon>Magnoliopsida</taxon>
        <taxon>eudicotyledons</taxon>
        <taxon>Gunneridae</taxon>
        <taxon>Pentapetalae</taxon>
        <taxon>rosids</taxon>
        <taxon>fabids</taxon>
        <taxon>Malpighiales</taxon>
        <taxon>Euphorbiaceae</taxon>
        <taxon>Crotonoideae</taxon>
        <taxon>Micrandreae</taxon>
        <taxon>Hevea</taxon>
    </lineage>
</organism>
<keyword evidence="2" id="KW-0677">Repeat</keyword>
<dbReference type="SUPFAM" id="SSF52540">
    <property type="entry name" value="P-loop containing nucleoside triphosphate hydrolases"/>
    <property type="match status" value="1"/>
</dbReference>
<dbReference type="EMBL" id="JARPOI010000014">
    <property type="protein sequence ID" value="KAJ9160308.1"/>
    <property type="molecule type" value="Genomic_DNA"/>
</dbReference>
<evidence type="ECO:0000313" key="7">
    <source>
        <dbReference type="EMBL" id="KAJ9160308.1"/>
    </source>
</evidence>
<dbReference type="Gene3D" id="3.40.50.300">
    <property type="entry name" value="P-loop containing nucleotide triphosphate hydrolases"/>
    <property type="match status" value="2"/>
</dbReference>
<dbReference type="InterPro" id="IPR036388">
    <property type="entry name" value="WH-like_DNA-bd_sf"/>
</dbReference>
<keyword evidence="4" id="KW-0611">Plant defense</keyword>
<proteinExistence type="predicted"/>
<keyword evidence="1" id="KW-0433">Leucine-rich repeat</keyword>
<evidence type="ECO:0000259" key="6">
    <source>
        <dbReference type="Pfam" id="PF00931"/>
    </source>
</evidence>
<dbReference type="PANTHER" id="PTHR33463">
    <property type="entry name" value="NB-ARC DOMAIN-CONTAINING PROTEIN-RELATED"/>
    <property type="match status" value="1"/>
</dbReference>
<gene>
    <name evidence="7" type="ORF">P3X46_025721</name>
</gene>
<comment type="caution">
    <text evidence="7">The sequence shown here is derived from an EMBL/GenBank/DDBJ whole genome shotgun (WGS) entry which is preliminary data.</text>
</comment>
<evidence type="ECO:0000256" key="5">
    <source>
        <dbReference type="ARBA" id="ARBA00022840"/>
    </source>
</evidence>
<keyword evidence="5" id="KW-0067">ATP-binding</keyword>
<evidence type="ECO:0000256" key="2">
    <source>
        <dbReference type="ARBA" id="ARBA00022737"/>
    </source>
</evidence>
<dbReference type="InterPro" id="IPR027417">
    <property type="entry name" value="P-loop_NTPase"/>
</dbReference>
<protein>
    <recommendedName>
        <fullName evidence="6">NB-ARC domain-containing protein</fullName>
    </recommendedName>
</protein>
<evidence type="ECO:0000313" key="8">
    <source>
        <dbReference type="Proteomes" id="UP001174677"/>
    </source>
</evidence>
<feature type="domain" description="NB-ARC" evidence="6">
    <location>
        <begin position="60"/>
        <end position="128"/>
    </location>
</feature>
<dbReference type="Gene3D" id="1.10.10.10">
    <property type="entry name" value="Winged helix-like DNA-binding domain superfamily/Winged helix DNA-binding domain"/>
    <property type="match status" value="1"/>
</dbReference>
<dbReference type="PRINTS" id="PR00364">
    <property type="entry name" value="DISEASERSIST"/>
</dbReference>
<dbReference type="InterPro" id="IPR042197">
    <property type="entry name" value="Apaf_helical"/>
</dbReference>
<dbReference type="InterPro" id="IPR002182">
    <property type="entry name" value="NB-ARC"/>
</dbReference>
<sequence length="355" mass="40359">MKFLDLISRYQLGRKAAKKTTATKELKKDGEFDQVANPAPPPGVLSMPSQDFVIFESTKNYMGEIMEALKDDRTNFIVIHGMGGVDKTSLVKEIAKRVEQDKHFDAVVMAVVSQTVDVIRIQDQIAEMNKILLILDDIWAKLKLADIGIPFGDDHMGCKIMITTRRRQVCNAMASRIEFTKIIQLDVISEQESWSLLKRNAGDVIESPLMNSMAKEIRKECGGLPLAIVTVGRALRGKDLEEWKEAALELKKAEPVNIEGVNDDVYKCLKLSYDYLRNKEDKFMFQFCCLFPEDYDIPMEDLVRYGIGLGTFEDVRIQEARNRARSIVNNLKESCLLLMIVMTFLLSHYAEIVSF</sequence>
<keyword evidence="8" id="KW-1185">Reference proteome</keyword>
<evidence type="ECO:0000256" key="4">
    <source>
        <dbReference type="ARBA" id="ARBA00022821"/>
    </source>
</evidence>
<accession>A0ABQ9L970</accession>
<name>A0ABQ9L970_HEVBR</name>
<evidence type="ECO:0000256" key="1">
    <source>
        <dbReference type="ARBA" id="ARBA00022614"/>
    </source>
</evidence>
<evidence type="ECO:0000256" key="3">
    <source>
        <dbReference type="ARBA" id="ARBA00022741"/>
    </source>
</evidence>
<dbReference type="Proteomes" id="UP001174677">
    <property type="component" value="Chromosome 14"/>
</dbReference>
<feature type="domain" description="NB-ARC" evidence="6">
    <location>
        <begin position="129"/>
        <end position="201"/>
    </location>
</feature>
<dbReference type="PANTHER" id="PTHR33463:SF145">
    <property type="entry name" value="NB-ARC DOMAIN-CONTAINING PROTEIN"/>
    <property type="match status" value="1"/>
</dbReference>
<dbReference type="InterPro" id="IPR050905">
    <property type="entry name" value="Plant_NBS-LRR"/>
</dbReference>
<reference evidence="7" key="1">
    <citation type="journal article" date="2023" name="Plant Biotechnol. J.">
        <title>Chromosome-level wild Hevea brasiliensis genome provides new tools for genomic-assisted breeding and valuable loci to elevate rubber yield.</title>
        <authorList>
            <person name="Cheng H."/>
            <person name="Song X."/>
            <person name="Hu Y."/>
            <person name="Wu T."/>
            <person name="Yang Q."/>
            <person name="An Z."/>
            <person name="Feng S."/>
            <person name="Deng Z."/>
            <person name="Wu W."/>
            <person name="Zeng X."/>
            <person name="Tu M."/>
            <person name="Wang X."/>
            <person name="Huang H."/>
        </authorList>
    </citation>
    <scope>NUCLEOTIDE SEQUENCE</scope>
    <source>
        <strain evidence="7">MT/VB/25A 57/8</strain>
    </source>
</reference>